<evidence type="ECO:0000313" key="2">
    <source>
        <dbReference type="Proteomes" id="UP000001610"/>
    </source>
</evidence>
<dbReference type="InParanoid" id="G3JDH8"/>
<protein>
    <submittedName>
        <fullName evidence="1">Uncharacterized protein</fullName>
    </submittedName>
</protein>
<keyword evidence="2" id="KW-1185">Reference proteome</keyword>
<dbReference type="AlphaFoldDB" id="G3JDH8"/>
<accession>G3JDH8</accession>
<reference evidence="1 2" key="1">
    <citation type="journal article" date="2011" name="Genome Biol.">
        <title>Genome sequence of the insect pathogenic fungus Cordyceps militaris, a valued traditional Chinese medicine.</title>
        <authorList>
            <person name="Zheng P."/>
            <person name="Xia Y."/>
            <person name="Xiao G."/>
            <person name="Xiong C."/>
            <person name="Hu X."/>
            <person name="Zhang S."/>
            <person name="Zheng H."/>
            <person name="Huang Y."/>
            <person name="Zhou Y."/>
            <person name="Wang S."/>
            <person name="Zhao G.P."/>
            <person name="Liu X."/>
            <person name="St Leger R.J."/>
            <person name="Wang C."/>
        </authorList>
    </citation>
    <scope>NUCLEOTIDE SEQUENCE [LARGE SCALE GENOMIC DNA]</scope>
    <source>
        <strain evidence="1 2">CM01</strain>
    </source>
</reference>
<name>G3JDH8_CORMM</name>
<dbReference type="HOGENOM" id="CLU_2812254_0_0_1"/>
<evidence type="ECO:0000313" key="1">
    <source>
        <dbReference type="EMBL" id="EGX92653.1"/>
    </source>
</evidence>
<organism evidence="1 2">
    <name type="scientific">Cordyceps militaris (strain CM01)</name>
    <name type="common">Caterpillar fungus</name>
    <dbReference type="NCBI Taxonomy" id="983644"/>
    <lineage>
        <taxon>Eukaryota</taxon>
        <taxon>Fungi</taxon>
        <taxon>Dikarya</taxon>
        <taxon>Ascomycota</taxon>
        <taxon>Pezizomycotina</taxon>
        <taxon>Sordariomycetes</taxon>
        <taxon>Hypocreomycetidae</taxon>
        <taxon>Hypocreales</taxon>
        <taxon>Cordycipitaceae</taxon>
        <taxon>Cordyceps</taxon>
    </lineage>
</organism>
<dbReference type="GeneID" id="18166049"/>
<proteinExistence type="predicted"/>
<dbReference type="Proteomes" id="UP000001610">
    <property type="component" value="Unassembled WGS sequence"/>
</dbReference>
<dbReference type="KEGG" id="cmt:CCM_04026"/>
<dbReference type="RefSeq" id="XP_006669237.1">
    <property type="nucleotide sequence ID" value="XM_006669174.1"/>
</dbReference>
<dbReference type="EMBL" id="JH126401">
    <property type="protein sequence ID" value="EGX92653.1"/>
    <property type="molecule type" value="Genomic_DNA"/>
</dbReference>
<dbReference type="VEuPathDB" id="FungiDB:CCM_04026"/>
<sequence length="67" mass="7097">MGPADKTPRAGKQATLYNVCGKSYQARRVAGSQGDKVQSGSRYSITKTLRVVGAESGTSVLLSYWSA</sequence>
<gene>
    <name evidence="1" type="ORF">CCM_04026</name>
</gene>